<dbReference type="RefSeq" id="WP_003720369.1">
    <property type="nucleotide sequence ID" value="NZ_CP009575.1"/>
</dbReference>
<protein>
    <submittedName>
        <fullName evidence="2">Uncharacterized protein</fullName>
    </submittedName>
</protein>
<evidence type="ECO:0000256" key="1">
    <source>
        <dbReference type="SAM" id="Phobius"/>
    </source>
</evidence>
<accession>A0ABS1G443</accession>
<feature type="transmembrane region" description="Helical" evidence="1">
    <location>
        <begin position="30"/>
        <end position="47"/>
    </location>
</feature>
<comment type="caution">
    <text evidence="2">The sequence shown here is derived from an EMBL/GenBank/DDBJ whole genome shotgun (WGS) entry which is preliminary data.</text>
</comment>
<proteinExistence type="predicted"/>
<feature type="transmembrane region" description="Helical" evidence="1">
    <location>
        <begin position="7"/>
        <end position="24"/>
    </location>
</feature>
<evidence type="ECO:0000313" key="2">
    <source>
        <dbReference type="EMBL" id="MBK1961649.1"/>
    </source>
</evidence>
<keyword evidence="1" id="KW-0812">Transmembrane</keyword>
<dbReference type="EMBL" id="JAENOF010000006">
    <property type="protein sequence ID" value="MBK1961649.1"/>
    <property type="molecule type" value="Genomic_DNA"/>
</dbReference>
<sequence length="52" mass="5985">MNYKKWIGYILFFIVIFSAGTLLFKNFDISVLIIATIAYSIAIIPTVKKKKE</sequence>
<organism evidence="2 3">
    <name type="scientific">Listeria ivanovii subsp. londoniensis</name>
    <dbReference type="NCBI Taxonomy" id="202752"/>
    <lineage>
        <taxon>Bacteria</taxon>
        <taxon>Bacillati</taxon>
        <taxon>Bacillota</taxon>
        <taxon>Bacilli</taxon>
        <taxon>Bacillales</taxon>
        <taxon>Listeriaceae</taxon>
        <taxon>Listeria</taxon>
    </lineage>
</organism>
<reference evidence="2 3" key="1">
    <citation type="submission" date="2021-01" db="EMBL/GenBank/DDBJ databases">
        <title>Listeria ivanovii strains from Norway.</title>
        <authorList>
            <person name="Fagerlund A."/>
        </authorList>
    </citation>
    <scope>NUCLEOTIDE SEQUENCE [LARGE SCALE GENOMIC DNA]</scope>
    <source>
        <strain evidence="2 3">MF6989</strain>
    </source>
</reference>
<evidence type="ECO:0000313" key="3">
    <source>
        <dbReference type="Proteomes" id="UP000633035"/>
    </source>
</evidence>
<keyword evidence="1" id="KW-0472">Membrane</keyword>
<name>A0ABS1G443_LISIV</name>
<dbReference type="Proteomes" id="UP000633035">
    <property type="component" value="Unassembled WGS sequence"/>
</dbReference>
<keyword evidence="1" id="KW-1133">Transmembrane helix</keyword>
<keyword evidence="3" id="KW-1185">Reference proteome</keyword>
<gene>
    <name evidence="2" type="ORF">JI642_05980</name>
</gene>